<dbReference type="EMBL" id="MU277195">
    <property type="protein sequence ID" value="KAI0065414.1"/>
    <property type="molecule type" value="Genomic_DNA"/>
</dbReference>
<evidence type="ECO:0000313" key="2">
    <source>
        <dbReference type="Proteomes" id="UP000814140"/>
    </source>
</evidence>
<reference evidence="1" key="2">
    <citation type="journal article" date="2022" name="New Phytol.">
        <title>Evolutionary transition to the ectomycorrhizal habit in the genomes of a hyperdiverse lineage of mushroom-forming fungi.</title>
        <authorList>
            <person name="Looney B."/>
            <person name="Miyauchi S."/>
            <person name="Morin E."/>
            <person name="Drula E."/>
            <person name="Courty P.E."/>
            <person name="Kohler A."/>
            <person name="Kuo A."/>
            <person name="LaButti K."/>
            <person name="Pangilinan J."/>
            <person name="Lipzen A."/>
            <person name="Riley R."/>
            <person name="Andreopoulos W."/>
            <person name="He G."/>
            <person name="Johnson J."/>
            <person name="Nolan M."/>
            <person name="Tritt A."/>
            <person name="Barry K.W."/>
            <person name="Grigoriev I.V."/>
            <person name="Nagy L.G."/>
            <person name="Hibbett D."/>
            <person name="Henrissat B."/>
            <person name="Matheny P.B."/>
            <person name="Labbe J."/>
            <person name="Martin F.M."/>
        </authorList>
    </citation>
    <scope>NUCLEOTIDE SEQUENCE</scope>
    <source>
        <strain evidence="1">HHB10654</strain>
    </source>
</reference>
<organism evidence="1 2">
    <name type="scientific">Artomyces pyxidatus</name>
    <dbReference type="NCBI Taxonomy" id="48021"/>
    <lineage>
        <taxon>Eukaryota</taxon>
        <taxon>Fungi</taxon>
        <taxon>Dikarya</taxon>
        <taxon>Basidiomycota</taxon>
        <taxon>Agaricomycotina</taxon>
        <taxon>Agaricomycetes</taxon>
        <taxon>Russulales</taxon>
        <taxon>Auriscalpiaceae</taxon>
        <taxon>Artomyces</taxon>
    </lineage>
</organism>
<proteinExistence type="predicted"/>
<keyword evidence="2" id="KW-1185">Reference proteome</keyword>
<accession>A0ACB8TA85</accession>
<evidence type="ECO:0000313" key="1">
    <source>
        <dbReference type="EMBL" id="KAI0065414.1"/>
    </source>
</evidence>
<reference evidence="1" key="1">
    <citation type="submission" date="2021-03" db="EMBL/GenBank/DDBJ databases">
        <authorList>
            <consortium name="DOE Joint Genome Institute"/>
            <person name="Ahrendt S."/>
            <person name="Looney B.P."/>
            <person name="Miyauchi S."/>
            <person name="Morin E."/>
            <person name="Drula E."/>
            <person name="Courty P.E."/>
            <person name="Chicoki N."/>
            <person name="Fauchery L."/>
            <person name="Kohler A."/>
            <person name="Kuo A."/>
            <person name="Labutti K."/>
            <person name="Pangilinan J."/>
            <person name="Lipzen A."/>
            <person name="Riley R."/>
            <person name="Andreopoulos W."/>
            <person name="He G."/>
            <person name="Johnson J."/>
            <person name="Barry K.W."/>
            <person name="Grigoriev I.V."/>
            <person name="Nagy L."/>
            <person name="Hibbett D."/>
            <person name="Henrissat B."/>
            <person name="Matheny P.B."/>
            <person name="Labbe J."/>
            <person name="Martin F."/>
        </authorList>
    </citation>
    <scope>NUCLEOTIDE SEQUENCE</scope>
    <source>
        <strain evidence="1">HHB10654</strain>
    </source>
</reference>
<comment type="caution">
    <text evidence="1">The sequence shown here is derived from an EMBL/GenBank/DDBJ whole genome shotgun (WGS) entry which is preliminary data.</text>
</comment>
<protein>
    <submittedName>
        <fullName evidence="1">Uncharacterized protein</fullName>
    </submittedName>
</protein>
<name>A0ACB8TA85_9AGAM</name>
<gene>
    <name evidence="1" type="ORF">BV25DRAFT_1821814</name>
</gene>
<sequence>MPDRDAINDDAGVESQPTQVLHELLGSSMEAEEEENPDSLNPKSQQDESQDAADSASESYTAPSYHLFGLAATQTQTQSVSRDGDSTASKGLVHQAEPPASPVSPVHKPTFKSSIDAQARPAKAQSLPHTHFGNPEPIRKHASSPGTSKGRLGRKPPSRGETKSPLPSRSTRQAPASKRHPPSRKRSPSLASEDSFAAPAPFEDPQQAFVAANPQFARPLSERDPPAYTQEESVGVARGLSSASSSFSVMRALTQVENPLSPTSSWRASSPTPASGDVDATPKKSNESQGSQPSEHSQSLEQDSQALPRGQDPHGYVVTDENMTQLSTPPVHSSDPASSIEGLSIADPGNVSSQSFSLEPTQIIDSNSSDAGVTQPVQIYTTAGPFAPSGQSAATTTTTTAPRTLLSMVNPNKKWRIQQHTPAAPSTAPAEEPQVADHSYSDGLTQVSESSANVTRATGGRLFEALTAGKSERVDEIPEENEDGPSPSLAIADETDIVPDSEPAQPHSSDSPQKSRSPILSPGLRRQQVPDSEPRSSYLTPPKDDGDGDDDDDDVPLANIGRHTRKAVGIGKGTFEKQAQSRTKPQTSKGKKVVEPKARRSPQNGQLSRQADSIAHEVPSSVPQQDLGGRSASSALAAPPSTNRLGSRSSQPSRTPITPKKSDAGSSLSPLSEDGDDARETQDPLDLFSIQKEDEVVPKEEEETTEPADDIPMDVDEDDPEPPPATSSGRKRKRSIASPVSKAPFRIATRASKTPSVANANARPAKRLRGQSSARRTSLEATRVFARWPGPGQPFYYSGVVHSYAGNSQDRFVIHFDDGDKEKVDIKSLRKCDVAVGDNIALMDDQKAVVVDAGLRDHGKLGIRKRDGSQQYVEMQTVKISARDIQLQWTSRQLLPDEIVPMLQPKTLADTPSPSKHSVLSSAVSAKGSRSKLLAGMGFVVTFSVGCEGWDKLRVDATRKIKDNGGVVLEDWSAIFQWGERHQNNSKRCVVEPKDFKTKLSNGVEQVFLLSDNPSQKQKYLIALALGIPCLSLDWLDSIAHDGTSKWTSYLLPAGFCEAKECRLGQKIDWDWGTSVGHLTEIMLDNVPPKVFDCLSFLVVGPDSFPPPQTGKGKKASSGLDGSQTLHRIILCMGAAYVEAVPELRFSSRTDLTHFDYVVVKDLNSQKTGAEATWVSSQWVKDCLIAGGLVPLA</sequence>
<dbReference type="Proteomes" id="UP000814140">
    <property type="component" value="Unassembled WGS sequence"/>
</dbReference>